<dbReference type="EMBL" id="CP012382">
    <property type="protein sequence ID" value="AKZ59341.1"/>
    <property type="molecule type" value="Genomic_DNA"/>
</dbReference>
<accession>A0A0K2B2G2</accession>
<dbReference type="Proteomes" id="UP000061018">
    <property type="component" value="Chromosome"/>
</dbReference>
<sequence length="142" mass="15130">MVVHIQKPGARYVLSSSEWESTYRRVLKPGAQPLLIFQPRGPYMLVYDVGDTEALPGALPLPKAITAPVSVIARVSEKELADVWHHTRMNLAPLGIRLTLVDHGASAPAGARTAAGPAGSSTAPGVGLVTGKRSIRRCSRSR</sequence>
<gene>
    <name evidence="1" type="ORF">SAM23877_6296</name>
</gene>
<protein>
    <submittedName>
        <fullName evidence="1">Uncharacterized protein</fullName>
    </submittedName>
</protein>
<evidence type="ECO:0000313" key="2">
    <source>
        <dbReference type="Proteomes" id="UP000061018"/>
    </source>
</evidence>
<proteinExistence type="predicted"/>
<dbReference type="AlphaFoldDB" id="A0A0K2B2G2"/>
<dbReference type="RefSeq" id="WP_053139768.1">
    <property type="nucleotide sequence ID" value="NZ_CP012382.1"/>
</dbReference>
<reference evidence="2" key="1">
    <citation type="journal article" date="2015" name="J. Biotechnol.">
        <title>Complete genome sequence of Streptomyces ambofaciens ATCC 23877, the spiramycin producer.</title>
        <authorList>
            <person name="Thibessard A."/>
            <person name="Haas D."/>
            <person name="Gerbaud C."/>
            <person name="Aigle B."/>
            <person name="Lautru S."/>
            <person name="Pernodet J.L."/>
            <person name="Leblond P."/>
        </authorList>
    </citation>
    <scope>NUCLEOTIDE SEQUENCE [LARGE SCALE GENOMIC DNA]</scope>
    <source>
        <strain evidence="2">ATCC 23877 / 3486 / DSM 40053 / JCM 4204 / NBRC 12836 / NRRL B-2516</strain>
    </source>
</reference>
<dbReference type="KEGG" id="samb:SAM23877_6296"/>
<organism evidence="1 2">
    <name type="scientific">Streptomyces ambofaciens (strain ATCC 23877 / 3486 / DSM 40053 / JCM 4204 / NBRC 12836 / NRRL B-2516)</name>
    <dbReference type="NCBI Taxonomy" id="278992"/>
    <lineage>
        <taxon>Bacteria</taxon>
        <taxon>Bacillati</taxon>
        <taxon>Actinomycetota</taxon>
        <taxon>Actinomycetes</taxon>
        <taxon>Kitasatosporales</taxon>
        <taxon>Streptomycetaceae</taxon>
        <taxon>Streptomyces</taxon>
    </lineage>
</organism>
<name>A0A0K2B2G2_STRA7</name>
<evidence type="ECO:0000313" key="1">
    <source>
        <dbReference type="EMBL" id="AKZ59341.1"/>
    </source>
</evidence>